<comment type="caution">
    <text evidence="13">The sequence shown here is derived from an EMBL/GenBank/DDBJ whole genome shotgun (WGS) entry which is preliminary data.</text>
</comment>
<dbReference type="Gene3D" id="3.40.720.10">
    <property type="entry name" value="Alkaline Phosphatase, subunit A"/>
    <property type="match status" value="1"/>
</dbReference>
<keyword evidence="9 12" id="KW-0472">Membrane</keyword>
<feature type="transmembrane region" description="Helical" evidence="12">
    <location>
        <begin position="625"/>
        <end position="643"/>
    </location>
</feature>
<evidence type="ECO:0000256" key="5">
    <source>
        <dbReference type="ARBA" id="ARBA00022679"/>
    </source>
</evidence>
<keyword evidence="5" id="KW-0808">Transferase</keyword>
<sequence>MHGRFKRAIIIIIDALKYEFIDYNVSLQSMINEKIPPYKNKLTTLNHLRKQKPMHTRQYKFIADPPTTTMQRLKGLTTGSLPTFVDAGANFQSYEIMEDSFIDHLIKQKKKIKFFGDDTWLSLFPKRFYKSFEFPSFNVKDLHSLDNEILKHIYSELQVSDWDVIIAHFIGVDHCGHIYGPNHPAMREKLTQMDSVIRNVTNIMRDDTILFIMGDHGMTKTGDHGGDSADEIEAGLFIYSPAQIASRKQDETEDSIVMQMDFVPTLSLLLGLPIPFSNLGMVIPELFSYCPWWNTASNELRQVYHKIKALRLNAHQINLYLTTYQQIASDLPASKLRTLQQQVTRAESEVQGLITTMISQGPTNDALQKLQSLEKLYKKYIREAREMCENVWAKFDLKMIVAGILTVVLGAVQGLYFLVVWNNDEERLPASAKFLLAGSLLHMLYLVVHISLFSDAVPLMAYTLAVVLMLLNVAVMKDNLIKTGSLAEFVTLENVASTVLLASYCCFYFSNSFIVFENAVSLFLVQTLVCIFSFRIVLKNFSGERKENVKTDFMRYSKKSKSNFELIQVIKHPTTLVLVSTLLCCIVLRITSNFFVCREEQGSCENPFLTFPLASMEGASKNQRYILSVFSLASLVYAFRHWLKYFGNLNGTSPAVVCLSFAPPVAGMFICFHWALQGLPEFASESFSAWQLALMAQAVYIILIASMLTLMLFPLLVYMLPAKLGSTLRLPNQADFQQIIPTLYNQLKVRLTESQGGDEEKPPVVYGLGSAYSASVVAMLSIVSLLLALLLNDGIAPSLLLASIALYLCLELYSSATASEELRKGAHIASPCWAGMILLSLLSTLFFYGTGHQATIPSIRFEAAYTGFYGDFNNFILPGFLIWLNTFAGPIFFNLASPLLVFWPLLSSALVGMMVRKTPEQAQRKATWQGDFKLFNNGIHLRKSMFKLCCGIIVIASLKFLSAATAAALHRRHLMVWKIFAPRMVYEGAMFLTVSVCAFMAFLFVLRVDNVLSKFVKNIATKKGN</sequence>
<feature type="transmembrane region" description="Helical" evidence="12">
    <location>
        <begin position="495"/>
        <end position="514"/>
    </location>
</feature>
<keyword evidence="7" id="KW-0256">Endoplasmic reticulum</keyword>
<evidence type="ECO:0000313" key="14">
    <source>
        <dbReference type="Proteomes" id="UP001497497"/>
    </source>
</evidence>
<keyword evidence="6 12" id="KW-0812">Transmembrane</keyword>
<dbReference type="InterPro" id="IPR039524">
    <property type="entry name" value="PIGO/GPI13"/>
</dbReference>
<evidence type="ECO:0008006" key="15">
    <source>
        <dbReference type="Google" id="ProtNLM"/>
    </source>
</evidence>
<feature type="transmembrane region" description="Helical" evidence="12">
    <location>
        <begin position="891"/>
        <end position="915"/>
    </location>
</feature>
<feature type="transmembrane region" description="Helical" evidence="12">
    <location>
        <begin position="764"/>
        <end position="789"/>
    </location>
</feature>
<accession>A0AAV2HRE3</accession>
<dbReference type="InterPro" id="IPR037675">
    <property type="entry name" value="PIG-O_N"/>
</dbReference>
<feature type="transmembrane region" description="Helical" evidence="12">
    <location>
        <begin position="399"/>
        <end position="422"/>
    </location>
</feature>
<dbReference type="InterPro" id="IPR002591">
    <property type="entry name" value="Phosphodiest/P_Trfase"/>
</dbReference>
<feature type="coiled-coil region" evidence="11">
    <location>
        <begin position="336"/>
        <end position="390"/>
    </location>
</feature>
<evidence type="ECO:0000256" key="2">
    <source>
        <dbReference type="ARBA" id="ARBA00004687"/>
    </source>
</evidence>
<dbReference type="SUPFAM" id="SSF53649">
    <property type="entry name" value="Alkaline phosphatase-like"/>
    <property type="match status" value="1"/>
</dbReference>
<evidence type="ECO:0000256" key="6">
    <source>
        <dbReference type="ARBA" id="ARBA00022692"/>
    </source>
</evidence>
<evidence type="ECO:0000256" key="10">
    <source>
        <dbReference type="ARBA" id="ARBA00023180"/>
    </source>
</evidence>
<gene>
    <name evidence="13" type="ORF">GSLYS_00010412001</name>
</gene>
<proteinExistence type="inferred from homology"/>
<feature type="transmembrane region" description="Helical" evidence="12">
    <location>
        <begin position="825"/>
        <end position="848"/>
    </location>
</feature>
<feature type="transmembrane region" description="Helical" evidence="12">
    <location>
        <begin position="434"/>
        <end position="453"/>
    </location>
</feature>
<feature type="transmembrane region" description="Helical" evidence="12">
    <location>
        <begin position="655"/>
        <end position="676"/>
    </location>
</feature>
<dbReference type="InterPro" id="IPR017850">
    <property type="entry name" value="Alkaline_phosphatase_core_sf"/>
</dbReference>
<keyword evidence="11" id="KW-0175">Coiled coil</keyword>
<dbReference type="Pfam" id="PF01663">
    <property type="entry name" value="Phosphodiest"/>
    <property type="match status" value="1"/>
</dbReference>
<evidence type="ECO:0000256" key="7">
    <source>
        <dbReference type="ARBA" id="ARBA00022824"/>
    </source>
</evidence>
<comment type="similarity">
    <text evidence="3">Belongs to the PIGG/PIGN/PIGO family. PIGO subfamily.</text>
</comment>
<comment type="pathway">
    <text evidence="2">Glycolipid biosynthesis; glycosylphosphatidylinositol-anchor biosynthesis.</text>
</comment>
<dbReference type="GO" id="GO:0006506">
    <property type="term" value="P:GPI anchor biosynthetic process"/>
    <property type="evidence" value="ECO:0007669"/>
    <property type="project" value="UniProtKB-KW"/>
</dbReference>
<organism evidence="13 14">
    <name type="scientific">Lymnaea stagnalis</name>
    <name type="common">Great pond snail</name>
    <name type="synonym">Helix stagnalis</name>
    <dbReference type="NCBI Taxonomy" id="6523"/>
    <lineage>
        <taxon>Eukaryota</taxon>
        <taxon>Metazoa</taxon>
        <taxon>Spiralia</taxon>
        <taxon>Lophotrochozoa</taxon>
        <taxon>Mollusca</taxon>
        <taxon>Gastropoda</taxon>
        <taxon>Heterobranchia</taxon>
        <taxon>Euthyneura</taxon>
        <taxon>Panpulmonata</taxon>
        <taxon>Hygrophila</taxon>
        <taxon>Lymnaeoidea</taxon>
        <taxon>Lymnaeidae</taxon>
        <taxon>Lymnaea</taxon>
    </lineage>
</organism>
<keyword evidence="8 12" id="KW-1133">Transmembrane helix</keyword>
<keyword evidence="4" id="KW-0337">GPI-anchor biosynthesis</keyword>
<dbReference type="EMBL" id="CAXITT010000231">
    <property type="protein sequence ID" value="CAL1536499.1"/>
    <property type="molecule type" value="Genomic_DNA"/>
</dbReference>
<reference evidence="13 14" key="1">
    <citation type="submission" date="2024-04" db="EMBL/GenBank/DDBJ databases">
        <authorList>
            <consortium name="Genoscope - CEA"/>
            <person name="William W."/>
        </authorList>
    </citation>
    <scope>NUCLEOTIDE SEQUENCE [LARGE SCALE GENOMIC DNA]</scope>
</reference>
<feature type="transmembrane region" description="Helical" evidence="12">
    <location>
        <begin position="948"/>
        <end position="969"/>
    </location>
</feature>
<keyword evidence="14" id="KW-1185">Reference proteome</keyword>
<dbReference type="GO" id="GO:0051377">
    <property type="term" value="F:mannose-ethanolamine phosphotransferase activity"/>
    <property type="evidence" value="ECO:0007669"/>
    <property type="project" value="InterPro"/>
</dbReference>
<dbReference type="Proteomes" id="UP001497497">
    <property type="component" value="Unassembled WGS sequence"/>
</dbReference>
<evidence type="ECO:0000256" key="1">
    <source>
        <dbReference type="ARBA" id="ARBA00004477"/>
    </source>
</evidence>
<keyword evidence="10" id="KW-0325">Glycoprotein</keyword>
<dbReference type="PANTHER" id="PTHR23071">
    <property type="entry name" value="PHOSPHATIDYLINOSITOL GLYCAN"/>
    <property type="match status" value="1"/>
</dbReference>
<feature type="transmembrane region" description="Helical" evidence="12">
    <location>
        <begin position="696"/>
        <end position="720"/>
    </location>
</feature>
<evidence type="ECO:0000256" key="3">
    <source>
        <dbReference type="ARBA" id="ARBA00008695"/>
    </source>
</evidence>
<evidence type="ECO:0000256" key="4">
    <source>
        <dbReference type="ARBA" id="ARBA00022502"/>
    </source>
</evidence>
<name>A0AAV2HRE3_LYMST</name>
<dbReference type="AlphaFoldDB" id="A0AAV2HRE3"/>
<comment type="subcellular location">
    <subcellularLocation>
        <location evidence="1">Endoplasmic reticulum membrane</location>
        <topology evidence="1">Multi-pass membrane protein</topology>
    </subcellularLocation>
</comment>
<dbReference type="PANTHER" id="PTHR23071:SF1">
    <property type="entry name" value="GPI ETHANOLAMINE PHOSPHATE TRANSFERASE 3"/>
    <property type="match status" value="1"/>
</dbReference>
<evidence type="ECO:0000313" key="13">
    <source>
        <dbReference type="EMBL" id="CAL1536499.1"/>
    </source>
</evidence>
<evidence type="ECO:0000256" key="11">
    <source>
        <dbReference type="SAM" id="Coils"/>
    </source>
</evidence>
<evidence type="ECO:0000256" key="8">
    <source>
        <dbReference type="ARBA" id="ARBA00022989"/>
    </source>
</evidence>
<feature type="transmembrane region" description="Helical" evidence="12">
    <location>
        <begin position="459"/>
        <end position="475"/>
    </location>
</feature>
<dbReference type="CDD" id="cd16023">
    <property type="entry name" value="GPI_EPT_3"/>
    <property type="match status" value="1"/>
</dbReference>
<protein>
    <recommendedName>
        <fullName evidence="15">GPI ethanolamine phosphate transferase 3</fullName>
    </recommendedName>
</protein>
<evidence type="ECO:0000256" key="9">
    <source>
        <dbReference type="ARBA" id="ARBA00023136"/>
    </source>
</evidence>
<feature type="transmembrane region" description="Helical" evidence="12">
    <location>
        <begin position="795"/>
        <end position="813"/>
    </location>
</feature>
<feature type="transmembrane region" description="Helical" evidence="12">
    <location>
        <begin position="520"/>
        <end position="538"/>
    </location>
</feature>
<dbReference type="GO" id="GO:0005789">
    <property type="term" value="C:endoplasmic reticulum membrane"/>
    <property type="evidence" value="ECO:0007669"/>
    <property type="project" value="UniProtKB-SubCell"/>
</dbReference>
<evidence type="ECO:0000256" key="12">
    <source>
        <dbReference type="SAM" id="Phobius"/>
    </source>
</evidence>
<feature type="transmembrane region" description="Helical" evidence="12">
    <location>
        <begin position="989"/>
        <end position="1008"/>
    </location>
</feature>